<dbReference type="AlphaFoldDB" id="C9MXQ8"/>
<evidence type="ECO:0000259" key="4">
    <source>
        <dbReference type="Pfam" id="PF17676"/>
    </source>
</evidence>
<gene>
    <name evidence="5" type="ORF">GCWU000323_01306</name>
</gene>
<name>C9MXQ8_9FUSO</name>
<accession>C9MXQ8</accession>
<dbReference type="PANTHER" id="PTHR30237:SF2">
    <property type="entry name" value="MUREIN TETRAPEPTIDE CARBOXYPEPTIDASE"/>
    <property type="match status" value="1"/>
</dbReference>
<proteinExistence type="predicted"/>
<dbReference type="Pfam" id="PF17676">
    <property type="entry name" value="Peptidase_S66C"/>
    <property type="match status" value="1"/>
</dbReference>
<keyword evidence="1 5" id="KW-0121">Carboxypeptidase</keyword>
<dbReference type="InterPro" id="IPR027461">
    <property type="entry name" value="Carboxypeptidase_A_C_sf"/>
</dbReference>
<feature type="domain" description="LD-carboxypeptidase C-terminal" evidence="4">
    <location>
        <begin position="60"/>
        <end position="176"/>
    </location>
</feature>
<dbReference type="GO" id="GO:0006508">
    <property type="term" value="P:proteolysis"/>
    <property type="evidence" value="ECO:0007669"/>
    <property type="project" value="UniProtKB-KW"/>
</dbReference>
<evidence type="ECO:0000256" key="1">
    <source>
        <dbReference type="ARBA" id="ARBA00022645"/>
    </source>
</evidence>
<dbReference type="GO" id="GO:0008236">
    <property type="term" value="F:serine-type peptidase activity"/>
    <property type="evidence" value="ECO:0007669"/>
    <property type="project" value="UniProtKB-KW"/>
</dbReference>
<dbReference type="PANTHER" id="PTHR30237">
    <property type="entry name" value="MURAMOYLTETRAPEPTIDE CARBOXYPEPTIDASE"/>
    <property type="match status" value="1"/>
</dbReference>
<evidence type="ECO:0000256" key="2">
    <source>
        <dbReference type="ARBA" id="ARBA00022670"/>
    </source>
</evidence>
<reference evidence="5 6" key="1">
    <citation type="submission" date="2009-09" db="EMBL/GenBank/DDBJ databases">
        <authorList>
            <person name="Weinstock G."/>
            <person name="Sodergren E."/>
            <person name="Clifton S."/>
            <person name="Fulton L."/>
            <person name="Fulton B."/>
            <person name="Courtney L."/>
            <person name="Fronick C."/>
            <person name="Harrison M."/>
            <person name="Strong C."/>
            <person name="Farmer C."/>
            <person name="Delahaunty K."/>
            <person name="Markovic C."/>
            <person name="Hall O."/>
            <person name="Minx P."/>
            <person name="Tomlinson C."/>
            <person name="Mitreva M."/>
            <person name="Nelson J."/>
            <person name="Hou S."/>
            <person name="Wollam A."/>
            <person name="Pepin K.H."/>
            <person name="Johnson M."/>
            <person name="Bhonagiri V."/>
            <person name="Nash W.E."/>
            <person name="Warren W."/>
            <person name="Chinwalla A."/>
            <person name="Mardis E.R."/>
            <person name="Wilson R.K."/>
        </authorList>
    </citation>
    <scope>NUCLEOTIDE SEQUENCE [LARGE SCALE GENOMIC DNA]</scope>
    <source>
        <strain evidence="5 6">F0254</strain>
    </source>
</reference>
<dbReference type="Proteomes" id="UP000006233">
    <property type="component" value="Unassembled WGS sequence"/>
</dbReference>
<keyword evidence="3" id="KW-0720">Serine protease</keyword>
<dbReference type="Gene3D" id="3.50.30.60">
    <property type="entry name" value="LD-carboxypeptidase A C-terminal domain-like"/>
    <property type="match status" value="1"/>
</dbReference>
<evidence type="ECO:0000313" key="5">
    <source>
        <dbReference type="EMBL" id="EEX74667.1"/>
    </source>
</evidence>
<dbReference type="RefSeq" id="WP_006804642.1">
    <property type="nucleotide sequence ID" value="NZ_GG700632.1"/>
</dbReference>
<dbReference type="HOGENOM" id="CLU_1432922_0_0_0"/>
<evidence type="ECO:0000313" key="6">
    <source>
        <dbReference type="Proteomes" id="UP000006233"/>
    </source>
</evidence>
<dbReference type="InterPro" id="IPR040921">
    <property type="entry name" value="Peptidase_S66C"/>
</dbReference>
<keyword evidence="2" id="KW-0645">Protease</keyword>
<organism evidence="5 6">
    <name type="scientific">Leptotrichia hofstadii F0254</name>
    <dbReference type="NCBI Taxonomy" id="634994"/>
    <lineage>
        <taxon>Bacteria</taxon>
        <taxon>Fusobacteriati</taxon>
        <taxon>Fusobacteriota</taxon>
        <taxon>Fusobacteriia</taxon>
        <taxon>Fusobacteriales</taxon>
        <taxon>Leptotrichiaceae</taxon>
        <taxon>Leptotrichia</taxon>
    </lineage>
</organism>
<keyword evidence="3" id="KW-0378">Hydrolase</keyword>
<dbReference type="STRING" id="634994.GCWU000323_01306"/>
<dbReference type="GO" id="GO:0004180">
    <property type="term" value="F:carboxypeptidase activity"/>
    <property type="evidence" value="ECO:0007669"/>
    <property type="project" value="UniProtKB-KW"/>
</dbReference>
<dbReference type="eggNOG" id="COG1619">
    <property type="taxonomic scope" value="Bacteria"/>
</dbReference>
<sequence>MVKSNMFNGFNEFTKKSFFNALDKKKGEKWLFKNPIDEKTGTEKETSFLYKKDFENKRINGKLTGGNLSIIVTTLGTDYEIDTKGKIFFIEEIEEEISRIDRMMTHLKYAGKFEDCNGVLLGNFTGCENTYGQNYELMDFLKDFFKDYEKPVIYGLESGHKKPDLVTMPMGAKCTLKINENINEIYFEK</sequence>
<dbReference type="InterPro" id="IPR003507">
    <property type="entry name" value="S66_fam"/>
</dbReference>
<dbReference type="EMBL" id="ACVB02000009">
    <property type="protein sequence ID" value="EEX74667.1"/>
    <property type="molecule type" value="Genomic_DNA"/>
</dbReference>
<protein>
    <submittedName>
        <fullName evidence="5">LD-carboxypeptidase</fullName>
    </submittedName>
</protein>
<comment type="caution">
    <text evidence="5">The sequence shown here is derived from an EMBL/GenBank/DDBJ whole genome shotgun (WGS) entry which is preliminary data.</text>
</comment>
<dbReference type="SUPFAM" id="SSF141986">
    <property type="entry name" value="LD-carboxypeptidase A C-terminal domain-like"/>
    <property type="match status" value="1"/>
</dbReference>
<evidence type="ECO:0000256" key="3">
    <source>
        <dbReference type="ARBA" id="ARBA00022825"/>
    </source>
</evidence>